<gene>
    <name evidence="2" type="ORF">EVA_13610</name>
</gene>
<evidence type="ECO:0000256" key="1">
    <source>
        <dbReference type="SAM" id="MobiDB-lite"/>
    </source>
</evidence>
<organism evidence="2">
    <name type="scientific">gut metagenome</name>
    <dbReference type="NCBI Taxonomy" id="749906"/>
    <lineage>
        <taxon>unclassified sequences</taxon>
        <taxon>metagenomes</taxon>
        <taxon>organismal metagenomes</taxon>
    </lineage>
</organism>
<name>J9FTK0_9ZZZZ</name>
<sequence length="39" mass="4199">MDDPASPPSRPLRQHHSPTEGRRGLEISNMVTVATKASA</sequence>
<comment type="caution">
    <text evidence="2">The sequence shown here is derived from an EMBL/GenBank/DDBJ whole genome shotgun (WGS) entry which is preliminary data.</text>
</comment>
<reference evidence="2" key="1">
    <citation type="journal article" date="2012" name="PLoS ONE">
        <title>Gene sets for utilization of primary and secondary nutrition supplies in the distal gut of endangered iberian lynx.</title>
        <authorList>
            <person name="Alcaide M."/>
            <person name="Messina E."/>
            <person name="Richter M."/>
            <person name="Bargiela R."/>
            <person name="Peplies J."/>
            <person name="Huws S.A."/>
            <person name="Newbold C.J."/>
            <person name="Golyshin P.N."/>
            <person name="Simon M.A."/>
            <person name="Lopez G."/>
            <person name="Yakimov M.M."/>
            <person name="Ferrer M."/>
        </authorList>
    </citation>
    <scope>NUCLEOTIDE SEQUENCE</scope>
</reference>
<feature type="region of interest" description="Disordered" evidence="1">
    <location>
        <begin position="1"/>
        <end position="39"/>
    </location>
</feature>
<feature type="compositionally biased region" description="Pro residues" evidence="1">
    <location>
        <begin position="1"/>
        <end position="10"/>
    </location>
</feature>
<dbReference type="AlphaFoldDB" id="J9FTK0"/>
<dbReference type="EMBL" id="AMCI01004336">
    <property type="protein sequence ID" value="EJW98281.1"/>
    <property type="molecule type" value="Genomic_DNA"/>
</dbReference>
<protein>
    <submittedName>
        <fullName evidence="2">Uncharacterized protein</fullName>
    </submittedName>
</protein>
<accession>J9FTK0</accession>
<proteinExistence type="predicted"/>
<feature type="compositionally biased region" description="Polar residues" evidence="1">
    <location>
        <begin position="29"/>
        <end position="39"/>
    </location>
</feature>
<evidence type="ECO:0000313" key="2">
    <source>
        <dbReference type="EMBL" id="EJW98281.1"/>
    </source>
</evidence>